<protein>
    <submittedName>
        <fullName evidence="4">Uncharacterized protein</fullName>
    </submittedName>
</protein>
<dbReference type="GO" id="GO:0017111">
    <property type="term" value="F:ribonucleoside triphosphate phosphatase activity"/>
    <property type="evidence" value="ECO:0007669"/>
    <property type="project" value="InterPro"/>
</dbReference>
<dbReference type="PANTHER" id="PTHR43146:SF1">
    <property type="entry name" value="CANCER-RELATED NUCLEOSIDE-TRIPHOSPHATASE"/>
    <property type="match status" value="1"/>
</dbReference>
<evidence type="ECO:0000313" key="5">
    <source>
        <dbReference type="Proteomes" id="UP000677054"/>
    </source>
</evidence>
<dbReference type="PANTHER" id="PTHR43146">
    <property type="entry name" value="CANCER-RELATED NUCLEOSIDE-TRIPHOSPHATASE"/>
    <property type="match status" value="1"/>
</dbReference>
<gene>
    <name evidence="4" type="ORF">DSTB1V02_LOCUS8722</name>
</gene>
<dbReference type="InterPro" id="IPR027417">
    <property type="entry name" value="P-loop_NTPase"/>
</dbReference>
<reference evidence="4" key="1">
    <citation type="submission" date="2020-11" db="EMBL/GenBank/DDBJ databases">
        <authorList>
            <person name="Tran Van P."/>
        </authorList>
    </citation>
    <scope>NUCLEOTIDE SEQUENCE</scope>
</reference>
<evidence type="ECO:0000313" key="4">
    <source>
        <dbReference type="EMBL" id="CAD7248916.1"/>
    </source>
</evidence>
<evidence type="ECO:0000256" key="1">
    <source>
        <dbReference type="ARBA" id="ARBA00022741"/>
    </source>
</evidence>
<dbReference type="EMBL" id="CAJPEV010002060">
    <property type="protein sequence ID" value="CAG0895483.1"/>
    <property type="molecule type" value="Genomic_DNA"/>
</dbReference>
<dbReference type="Gene3D" id="3.40.50.150">
    <property type="entry name" value="Vaccinia Virus protein VP39"/>
    <property type="match status" value="1"/>
</dbReference>
<feature type="non-terminal residue" evidence="4">
    <location>
        <position position="392"/>
    </location>
</feature>
<dbReference type="InterPro" id="IPR029063">
    <property type="entry name" value="SAM-dependent_MTases_sf"/>
</dbReference>
<dbReference type="GO" id="GO:0005524">
    <property type="term" value="F:ATP binding"/>
    <property type="evidence" value="ECO:0007669"/>
    <property type="project" value="UniProtKB-KW"/>
</dbReference>
<name>A0A7R9A7X3_9CRUS</name>
<dbReference type="InterPro" id="IPR019410">
    <property type="entry name" value="Methyltransf_16"/>
</dbReference>
<dbReference type="AlphaFoldDB" id="A0A7R9A7X3"/>
<dbReference type="SUPFAM" id="SSF52540">
    <property type="entry name" value="P-loop containing nucleoside triphosphate hydrolases"/>
    <property type="match status" value="1"/>
</dbReference>
<dbReference type="Proteomes" id="UP000677054">
    <property type="component" value="Unassembled WGS sequence"/>
</dbReference>
<evidence type="ECO:0000256" key="2">
    <source>
        <dbReference type="ARBA" id="ARBA00022801"/>
    </source>
</evidence>
<dbReference type="Gene3D" id="3.40.50.300">
    <property type="entry name" value="P-loop containing nucleotide triphosphate hydrolases"/>
    <property type="match status" value="1"/>
</dbReference>
<dbReference type="CDD" id="cd02440">
    <property type="entry name" value="AdoMet_MTases"/>
    <property type="match status" value="1"/>
</dbReference>
<dbReference type="Pfam" id="PF03266">
    <property type="entry name" value="NTPase_1"/>
    <property type="match status" value="1"/>
</dbReference>
<proteinExistence type="predicted"/>
<dbReference type="SUPFAM" id="SSF53335">
    <property type="entry name" value="S-adenosyl-L-methionine-dependent methyltransferases"/>
    <property type="match status" value="1"/>
</dbReference>
<evidence type="ECO:0000256" key="3">
    <source>
        <dbReference type="ARBA" id="ARBA00022840"/>
    </source>
</evidence>
<keyword evidence="5" id="KW-1185">Reference proteome</keyword>
<dbReference type="OrthoDB" id="446244at2759"/>
<organism evidence="4">
    <name type="scientific">Darwinula stevensoni</name>
    <dbReference type="NCBI Taxonomy" id="69355"/>
    <lineage>
        <taxon>Eukaryota</taxon>
        <taxon>Metazoa</taxon>
        <taxon>Ecdysozoa</taxon>
        <taxon>Arthropoda</taxon>
        <taxon>Crustacea</taxon>
        <taxon>Oligostraca</taxon>
        <taxon>Ostracoda</taxon>
        <taxon>Podocopa</taxon>
        <taxon>Podocopida</taxon>
        <taxon>Darwinulocopina</taxon>
        <taxon>Darwinuloidea</taxon>
        <taxon>Darwinulidae</taxon>
        <taxon>Darwinula</taxon>
    </lineage>
</organism>
<keyword evidence="2" id="KW-0378">Hydrolase</keyword>
<keyword evidence="1" id="KW-0547">Nucleotide-binding</keyword>
<dbReference type="Pfam" id="PF10294">
    <property type="entry name" value="Methyltransf_16"/>
    <property type="match status" value="1"/>
</dbReference>
<keyword evidence="3" id="KW-0067">ATP-binding</keyword>
<accession>A0A7R9A7X3</accession>
<sequence length="392" mass="43541">MARFAFNFDIEDLKDDDGSSIHTYVNLPGEAHLEPLYHTQKPHSVHLSETILKSFEAIPEEEIIKGPASIKYISPNYLEHLLMKDECKKQLVSEYDCVPHVYEGGLKIWEGSLDLVHYLKDNTNSSLKGKRVLELGCGFGLPGLYAYIQGARVTFQDFNQEVLESCTVVNALLNANEKNEVEHDCEFIQGDWSILASILEPRAFDVILSSETIYNSQSVPHLCDLLKHSLDPQEPGFVFMVPILGIGKTTLVQKSTAYLQSHGKEVSGFYTEEVREGGKRAGFDIVTMDGKRGPLARILGGQGPRVGQYVVDVKSLEDLTLPVLTNHSNGVLIIDEVGKMECFSEKFVSSVRQAFLDAGVKILATIPVPRLHQIPLVEEIRSSPSINLITVS</sequence>
<dbReference type="InterPro" id="IPR004948">
    <property type="entry name" value="Nuc-triphosphatase_THEP1"/>
</dbReference>
<dbReference type="EMBL" id="LR901577">
    <property type="protein sequence ID" value="CAD7248916.1"/>
    <property type="molecule type" value="Genomic_DNA"/>
</dbReference>